<dbReference type="EMBL" id="JAKLMC020000008">
    <property type="protein sequence ID" value="KAK5954716.1"/>
    <property type="molecule type" value="Genomic_DNA"/>
</dbReference>
<evidence type="ECO:0000313" key="2">
    <source>
        <dbReference type="EMBL" id="KAK5954716.1"/>
    </source>
</evidence>
<feature type="region of interest" description="Disordered" evidence="1">
    <location>
        <begin position="176"/>
        <end position="195"/>
    </location>
</feature>
<evidence type="ECO:0000256" key="1">
    <source>
        <dbReference type="SAM" id="MobiDB-lite"/>
    </source>
</evidence>
<organism evidence="2 3">
    <name type="scientific">Knufia fluminis</name>
    <dbReference type="NCBI Taxonomy" id="191047"/>
    <lineage>
        <taxon>Eukaryota</taxon>
        <taxon>Fungi</taxon>
        <taxon>Dikarya</taxon>
        <taxon>Ascomycota</taxon>
        <taxon>Pezizomycotina</taxon>
        <taxon>Eurotiomycetes</taxon>
        <taxon>Chaetothyriomycetidae</taxon>
        <taxon>Chaetothyriales</taxon>
        <taxon>Trichomeriaceae</taxon>
        <taxon>Knufia</taxon>
    </lineage>
</organism>
<feature type="region of interest" description="Disordered" evidence="1">
    <location>
        <begin position="53"/>
        <end position="74"/>
    </location>
</feature>
<dbReference type="AlphaFoldDB" id="A0AAN8FAQ1"/>
<gene>
    <name evidence="2" type="ORF">OHC33_004440</name>
</gene>
<feature type="region of interest" description="Disordered" evidence="1">
    <location>
        <begin position="1"/>
        <end position="28"/>
    </location>
</feature>
<comment type="caution">
    <text evidence="2">The sequence shown here is derived from an EMBL/GenBank/DDBJ whole genome shotgun (WGS) entry which is preliminary data.</text>
</comment>
<feature type="compositionally biased region" description="Low complexity" evidence="1">
    <location>
        <begin position="54"/>
        <end position="63"/>
    </location>
</feature>
<proteinExistence type="predicted"/>
<protein>
    <submittedName>
        <fullName evidence="2">Uncharacterized protein</fullName>
    </submittedName>
</protein>
<reference evidence="2 3" key="1">
    <citation type="submission" date="2022-12" db="EMBL/GenBank/DDBJ databases">
        <title>Genomic features and morphological characterization of a novel Knufia sp. strain isolated from spacecraft assembly facility.</title>
        <authorList>
            <person name="Teixeira M."/>
            <person name="Chander A.M."/>
            <person name="Stajich J.E."/>
            <person name="Venkateswaran K."/>
        </authorList>
    </citation>
    <scope>NUCLEOTIDE SEQUENCE [LARGE SCALE GENOMIC DNA]</scope>
    <source>
        <strain evidence="2 3">FJI-L2-BK-P2</strain>
    </source>
</reference>
<sequence>MAEDPSSASASAPYQSGNKNDQQRSYDAVKSALLNHEHVFYSPPTSPHKLLIVQSQSQTQQQQRGESRPSNDLPTIASLSIHPVLESLLHLLNCDLPSAHFLCRHAEVEPKYEFMYVHGILHRIEGDVDNTRAWYGDVKDTEAFQHTWGEEAGKGAPEIASKGSEHFLDRLERYRDRSKSRQGTGGREQDVDKLNPKDVKDWAKEEELLRETSLWEFKKVLQFCENKFGLGELKNASEAFLGKMESGDEEYAKVAQNMVTGGEGWRTF</sequence>
<keyword evidence="3" id="KW-1185">Reference proteome</keyword>
<feature type="compositionally biased region" description="Low complexity" evidence="1">
    <location>
        <begin position="1"/>
        <end position="12"/>
    </location>
</feature>
<dbReference type="Proteomes" id="UP001316803">
    <property type="component" value="Unassembled WGS sequence"/>
</dbReference>
<accession>A0AAN8FAQ1</accession>
<name>A0AAN8FAQ1_9EURO</name>
<feature type="compositionally biased region" description="Polar residues" evidence="1">
    <location>
        <begin position="13"/>
        <end position="25"/>
    </location>
</feature>
<evidence type="ECO:0000313" key="3">
    <source>
        <dbReference type="Proteomes" id="UP001316803"/>
    </source>
</evidence>